<dbReference type="InterPro" id="IPR027417">
    <property type="entry name" value="P-loop_NTPase"/>
</dbReference>
<accession>A0A6J4IXS5</accession>
<dbReference type="SUPFAM" id="SSF52540">
    <property type="entry name" value="P-loop containing nucleoside triphosphate hydrolases"/>
    <property type="match status" value="1"/>
</dbReference>
<evidence type="ECO:0000313" key="1">
    <source>
        <dbReference type="EMBL" id="CAA9262817.1"/>
    </source>
</evidence>
<protein>
    <submittedName>
        <fullName evidence="1">DNA polymerase III delta prime subunit</fullName>
        <ecNumber evidence="1">2.7.7.7</ecNumber>
    </submittedName>
</protein>
<dbReference type="GO" id="GO:0006261">
    <property type="term" value="P:DNA-templated DNA replication"/>
    <property type="evidence" value="ECO:0007669"/>
    <property type="project" value="TreeGrafter"/>
</dbReference>
<name>A0A6J4IXS5_9ACTN</name>
<reference evidence="1" key="1">
    <citation type="submission" date="2020-02" db="EMBL/GenBank/DDBJ databases">
        <authorList>
            <person name="Meier V. D."/>
        </authorList>
    </citation>
    <scope>NUCLEOTIDE SEQUENCE</scope>
    <source>
        <strain evidence="1">AVDCRST_MAG10</strain>
    </source>
</reference>
<sequence length="358" mass="37705">MSVFEGIVGQESAVAHLRAAVAAPVHAYLLVGPPGSGKRTAAFALAAGLLCPLGGCGECDVCVRAVAGAHPDVVLVERSGPSITVDQAREVRRLAMRSPNEGARKVLILTDFHLVREAASVLLKVLEEPPASTVFVILAEQLPPELVTIASRCVQVDFGPLTPLQVSAALESEGVDPAVACEVAVVAGGRLDRARLLANDADFGSRRDAWREVPGRLDGTGATVAVVASDLGELLGRAGVAALEARQAAELAELQERVERTGERGAGRKVLTDRHKRELRRLRHDELRFGLATIAAVYGDALADSAGDARACIDAVEAIQDAAEAMIRNPTEGLLLQSLLLRLPPLRDRRAILDSPPG</sequence>
<gene>
    <name evidence="1" type="ORF">AVDCRST_MAG10-2841</name>
</gene>
<dbReference type="Gene3D" id="3.40.50.300">
    <property type="entry name" value="P-loop containing nucleotide triphosphate hydrolases"/>
    <property type="match status" value="1"/>
</dbReference>
<dbReference type="PANTHER" id="PTHR11669:SF8">
    <property type="entry name" value="DNA POLYMERASE III SUBUNIT DELTA"/>
    <property type="match status" value="1"/>
</dbReference>
<dbReference type="GO" id="GO:0003887">
    <property type="term" value="F:DNA-directed DNA polymerase activity"/>
    <property type="evidence" value="ECO:0007669"/>
    <property type="project" value="UniProtKB-EC"/>
</dbReference>
<keyword evidence="1" id="KW-0808">Transferase</keyword>
<keyword evidence="1" id="KW-0548">Nucleotidyltransferase</keyword>
<dbReference type="EC" id="2.7.7.7" evidence="1"/>
<dbReference type="AlphaFoldDB" id="A0A6J4IXS5"/>
<dbReference type="InterPro" id="IPR050238">
    <property type="entry name" value="DNA_Rep/Repair_Clamp_Loader"/>
</dbReference>
<dbReference type="EMBL" id="CADCTB010000176">
    <property type="protein sequence ID" value="CAA9262817.1"/>
    <property type="molecule type" value="Genomic_DNA"/>
</dbReference>
<dbReference type="PANTHER" id="PTHR11669">
    <property type="entry name" value="REPLICATION FACTOR C / DNA POLYMERASE III GAMMA-TAU SUBUNIT"/>
    <property type="match status" value="1"/>
</dbReference>
<organism evidence="1">
    <name type="scientific">uncultured Acidimicrobiales bacterium</name>
    <dbReference type="NCBI Taxonomy" id="310071"/>
    <lineage>
        <taxon>Bacteria</taxon>
        <taxon>Bacillati</taxon>
        <taxon>Actinomycetota</taxon>
        <taxon>Acidimicrobiia</taxon>
        <taxon>Acidimicrobiales</taxon>
        <taxon>environmental samples</taxon>
    </lineage>
</organism>
<dbReference type="Pfam" id="PF13177">
    <property type="entry name" value="DNA_pol3_delta2"/>
    <property type="match status" value="1"/>
</dbReference>
<proteinExistence type="predicted"/>